<evidence type="ECO:0000256" key="1">
    <source>
        <dbReference type="SAM" id="MobiDB-lite"/>
    </source>
</evidence>
<dbReference type="Proteomes" id="UP000694520">
    <property type="component" value="Chromosome 1"/>
</dbReference>
<sequence>MGVPKRKVSGGQDGAAARASTAKRARTEELTGVRFKAQLRDPQGAGPALEAFVSAAKKLPREDVYDVVEGYIKISVECAEIFQLLSGEKRPESEGVHDVRLAYIQFALSFLIAGDDSTITQVLELKEFIPCIFSSGIREDRISTISILLSTLKTKVVHNKNITKTQKVRFFTGQVLNHIASLYSWKGIVDVSLDSVETSAKDAGKTMVRELVHNFLMDLCCSLKHGINFYDASLGTLGRGGNLTLLHFLLGLKTAADDELVAELVVNILKVCPDLLNKYFKEVTFSFLPRLKSTWSNNIRLLNKIYAAQPDISRAFQTREFIPLPRLLAMVMVTTAPLVCNKTMFTQALNLDSVSVKHTALSLVAVILKRALKTIEHCLNKEAWQESGVYTAAMMEDFVRLFREALSKILPDLNAIIWVWQSLRKQDSEQDDEKGKKKASKTAAPCVAPESDDAETVLLKVVLLQVICLYQKVVPHVVVQYNFDFSKLLKGVISEEGLREEVPPLLQHHILKVALELPASKFLWLKAQEGPDAEIIGGKRSVFYLLMKMFVTSGHSQLKSSTKLLIVKILRDTGVFEHTWPELELWLEHLDDTAEENKEAVIQFLERVLLTLVANPYSYTDKASDFVQEASALQAPGTRQDADDASIPISHIDDVLDMVDVLVEGSEGLDEEVGFVLNEDMILLTFPFSALVPAALEARNKLLLGTESEAGESVVAYLTGVLTDLLHTQRDPLALCLLLQSYDQLEPPSLPCRHRLSGFNRYYSLWIPEPAREALPLQTSGSPAAPGPAAPSFSSLLQTAYASQDQGQGPGRLLLLDEGVQAQLRAALLRLPMHQALRAAKHLLLYIRSAVESFAQLGRSAGPPLLQLLLDLLRRLVIHCLQLDAQNQQKCEAAQAESDLFVDMESVASLELASDKTLEEVLVAVLRHPTLEGWFLALERQALPPHALSPVLVKLLAASLSSGILPLLVASAPALRSLGQLGLLARYSKAITQSVLRELHSLRASSATSTPKTLLPPLEALRGLHPYMEDAPLREVTLALLSLPEARLAAQRPTQHPRKERPLTALGRTLVQLLSGRAQEQPQSGEPLWASEYVRGLAALLPALAVAELDAVLLGALQRELALVPAVRLALLDDCLARRTPAALATAALLLQHSWPHRLRFERWCQQAGSGLCLREAPDDFLPIVHVYLQGRTQGCFTRPAEASSAVIPVLRKALWMPLQTRLLSADGPPESGLPQQILAQLVPFARAKDLRALMDRLPSLLQTPASHTSWVVADAVSAVLEGSAEELQAWKKTLLKACVQWLIASFSGGQQEDGTQDQEKQMLLRFNELLNSLNEVDPGDWQKFVKTGLKFRYQDRAFLEALRAATQLLYLPESPVCSQLTQLPVVHMMLTQHSLFLPTLLRTTEEEPADTPVREALVDLMAVVVRLCPSVCANSHFPVLLGAYGASLSILDQKILLLLRAYEQNNHSLVSFRVLLWGPAAVEHQKTCRSLGKSLWQQPSVGDILRLLDRDRMMKTILHFPQNRRLLPPEDAQEPIFRDRSTVDLGDLYDPCFLLHLFSELTRPEFVVDCRKFVDSNALGLTVAALSSYDPQMRAAAYSVLAAYYSHLEGARFREQPQVLYLLDVVRNGIRTKNMRLTFTLTLFIAKAALQILKPEEHMYMKINKFLLSHEYLNMSKVPGFYQFFYSSDFEQKTEREWVLGLLRQGMRDKHCFELCARRGVLHIVLSFFGSPLCDEAAQNWILEILQNAARNARSAYEMLRDYSLLTWVLNILESKFLETELLSNLISLLHTLWVTTLGNRAVEAGAQPPCKPGSQEPPKLLALHLVDEFLYILLVLTKHLRPTLASAQLTGFFGALDSVLRYRATVLQAFKDMNRLTMNATVLSTRDVLVLLHKWSLIERDVRLQEDLRAATEKCQVRELLKMLKEKNKPSAPARAKGMRARKPRPGEAEEAADPELPASALEACSGLLRSILTHWAPEFPSADPECEDPGPVGAVASLVAGWVLRSAARSTLGRADAAGLLGWLKSHVLPQPAVVAELLRDGTVTSSLFRLYSRFCGAAEPAGSEDRLAGLFNAVLLRLVAAQGTAGIPLQPVLETVHLCSLDAEEDADTRAAAAFLVSLYIKDIWLGAQRPDTLLSHVRMVLDTAEDSGGGNEEAIVRLCRDIAATVPDI</sequence>
<dbReference type="Ensembl" id="ENSBGRT00000000195.1">
    <property type="protein sequence ID" value="ENSBGRP00000000156.1"/>
    <property type="gene ID" value="ENSBGRG00000000122.1"/>
</dbReference>
<evidence type="ECO:0000313" key="5">
    <source>
        <dbReference type="Ensembl" id="ENSBGRP00000000156.1"/>
    </source>
</evidence>
<accession>A0A8B9W0Q0</accession>
<feature type="region of interest" description="Disordered" evidence="1">
    <location>
        <begin position="1930"/>
        <end position="1958"/>
    </location>
</feature>
<dbReference type="InterPro" id="IPR059018">
    <property type="entry name" value="HEAT_URB1"/>
</dbReference>
<proteinExistence type="predicted"/>
<evidence type="ECO:0000259" key="2">
    <source>
        <dbReference type="Pfam" id="PF11707"/>
    </source>
</evidence>
<evidence type="ECO:0000313" key="6">
    <source>
        <dbReference type="Proteomes" id="UP000694520"/>
    </source>
</evidence>
<dbReference type="InterPro" id="IPR021714">
    <property type="entry name" value="URB1_N"/>
</dbReference>
<dbReference type="InterPro" id="IPR016024">
    <property type="entry name" value="ARM-type_fold"/>
</dbReference>
<organism evidence="5 6">
    <name type="scientific">Bos mutus grunniens</name>
    <name type="common">Wild yak</name>
    <name type="synonym">Bos grunniens</name>
    <dbReference type="NCBI Taxonomy" id="30521"/>
    <lineage>
        <taxon>Eukaryota</taxon>
        <taxon>Metazoa</taxon>
        <taxon>Chordata</taxon>
        <taxon>Craniata</taxon>
        <taxon>Vertebrata</taxon>
        <taxon>Euteleostomi</taxon>
        <taxon>Mammalia</taxon>
        <taxon>Eutheria</taxon>
        <taxon>Laurasiatheria</taxon>
        <taxon>Artiodactyla</taxon>
        <taxon>Ruminantia</taxon>
        <taxon>Pecora</taxon>
        <taxon>Bovidae</taxon>
        <taxon>Bovinae</taxon>
        <taxon>Bos</taxon>
    </lineage>
</organism>
<dbReference type="GO" id="GO:0000466">
    <property type="term" value="P:maturation of 5.8S rRNA from tricistronic rRNA transcript (SSU-rRNA, 5.8S rRNA, LSU-rRNA)"/>
    <property type="evidence" value="ECO:0007669"/>
    <property type="project" value="TreeGrafter"/>
</dbReference>
<reference evidence="5" key="2">
    <citation type="submission" date="2025-08" db="UniProtKB">
        <authorList>
            <consortium name="Ensembl"/>
        </authorList>
    </citation>
    <scope>IDENTIFICATION</scope>
</reference>
<dbReference type="SUPFAM" id="SSF48371">
    <property type="entry name" value="ARM repeat"/>
    <property type="match status" value="1"/>
</dbReference>
<dbReference type="GO" id="GO:0000463">
    <property type="term" value="P:maturation of LSU-rRNA from tricistronic rRNA transcript (SSU-rRNA, 5.8S rRNA, LSU-rRNA)"/>
    <property type="evidence" value="ECO:0007669"/>
    <property type="project" value="TreeGrafter"/>
</dbReference>
<dbReference type="InterPro" id="IPR032436">
    <property type="entry name" value="URB1_C"/>
</dbReference>
<dbReference type="GeneTree" id="ENSGT00390000014210"/>
<dbReference type="GO" id="GO:0005730">
    <property type="term" value="C:nucleolus"/>
    <property type="evidence" value="ECO:0007669"/>
    <property type="project" value="TreeGrafter"/>
</dbReference>
<dbReference type="Pfam" id="PF26140">
    <property type="entry name" value="HEAT_URB1"/>
    <property type="match status" value="1"/>
</dbReference>
<gene>
    <name evidence="5" type="primary">URB1</name>
</gene>
<dbReference type="InterPro" id="IPR039844">
    <property type="entry name" value="URB1"/>
</dbReference>
<feature type="domain" description="URB1 N-terminal" evidence="2">
    <location>
        <begin position="89"/>
        <end position="297"/>
    </location>
</feature>
<keyword evidence="6" id="KW-1185">Reference proteome</keyword>
<evidence type="ECO:0000259" key="4">
    <source>
        <dbReference type="Pfam" id="PF26140"/>
    </source>
</evidence>
<feature type="domain" description="URB1 central HEAT repeat" evidence="4">
    <location>
        <begin position="540"/>
        <end position="629"/>
    </location>
</feature>
<dbReference type="Pfam" id="PF16201">
    <property type="entry name" value="NopRA1"/>
    <property type="match status" value="1"/>
</dbReference>
<dbReference type="Pfam" id="PF11707">
    <property type="entry name" value="Npa1"/>
    <property type="match status" value="1"/>
</dbReference>
<feature type="region of interest" description="Disordered" evidence="1">
    <location>
        <begin position="1"/>
        <end position="25"/>
    </location>
</feature>
<reference evidence="5" key="1">
    <citation type="submission" date="2019-05" db="EMBL/GenBank/DDBJ databases">
        <authorList>
            <person name="Zhang S."/>
            <person name="Liu J."/>
        </authorList>
    </citation>
    <scope>NUCLEOTIDE SEQUENCE [LARGE SCALE GENOMIC DNA]</scope>
</reference>
<reference evidence="5" key="3">
    <citation type="submission" date="2025-09" db="UniProtKB">
        <authorList>
            <consortium name="Ensembl"/>
        </authorList>
    </citation>
    <scope>IDENTIFICATION</scope>
</reference>
<evidence type="ECO:0000259" key="3">
    <source>
        <dbReference type="Pfam" id="PF16201"/>
    </source>
</evidence>
<name>A0A8B9W0Q0_BOSMU</name>
<protein>
    <submittedName>
        <fullName evidence="5">URB1 ribosome biosis homolog</fullName>
    </submittedName>
</protein>
<dbReference type="PANTHER" id="PTHR13500:SF0">
    <property type="entry name" value="NUCLEOLAR PRE-RIBOSOMAL-ASSOCIATED PROTEIN 1"/>
    <property type="match status" value="1"/>
</dbReference>
<dbReference type="PANTHER" id="PTHR13500">
    <property type="entry name" value="NUCLEOLAR PRERIBOSOMAL-ASSOCIATED PROTEIN 1"/>
    <property type="match status" value="1"/>
</dbReference>
<feature type="domain" description="URB1 C-terminal" evidence="3">
    <location>
        <begin position="1580"/>
        <end position="1769"/>
    </location>
</feature>